<reference evidence="2" key="2">
    <citation type="submission" date="2014-03" db="EMBL/GenBank/DDBJ databases">
        <authorList>
            <person name="Genoscope - CEA"/>
        </authorList>
    </citation>
    <scope>NUCLEOTIDE SEQUENCE</scope>
</reference>
<dbReference type="PROSITE" id="PS50878">
    <property type="entry name" value="RT_POL"/>
    <property type="match status" value="1"/>
</dbReference>
<reference evidence="2" key="1">
    <citation type="journal article" date="2014" name="Nat. Commun.">
        <title>The rainbow trout genome provides novel insights into evolution after whole-genome duplication in vertebrates.</title>
        <authorList>
            <person name="Berthelot C."/>
            <person name="Brunet F."/>
            <person name="Chalopin D."/>
            <person name="Juanchich A."/>
            <person name="Bernard M."/>
            <person name="Noel B."/>
            <person name="Bento P."/>
            <person name="Da Silva C."/>
            <person name="Labadie K."/>
            <person name="Alberti A."/>
            <person name="Aury J.M."/>
            <person name="Louis A."/>
            <person name="Dehais P."/>
            <person name="Bardou P."/>
            <person name="Montfort J."/>
            <person name="Klopp C."/>
            <person name="Cabau C."/>
            <person name="Gaspin C."/>
            <person name="Thorgaard G.H."/>
            <person name="Boussaha M."/>
            <person name="Quillet E."/>
            <person name="Guyomard R."/>
            <person name="Galiana D."/>
            <person name="Bobe J."/>
            <person name="Volff J.N."/>
            <person name="Genet C."/>
            <person name="Wincker P."/>
            <person name="Jaillon O."/>
            <person name="Roest Crollius H."/>
            <person name="Guiguen Y."/>
        </authorList>
    </citation>
    <scope>NUCLEOTIDE SEQUENCE [LARGE SCALE GENOMIC DNA]</scope>
</reference>
<protein>
    <recommendedName>
        <fullName evidence="1">Reverse transcriptase domain-containing protein</fullName>
    </recommendedName>
</protein>
<dbReference type="AlphaFoldDB" id="A0A060XD20"/>
<proteinExistence type="predicted"/>
<dbReference type="GO" id="GO:0016706">
    <property type="term" value="F:2-oxoglutarate-dependent dioxygenase activity"/>
    <property type="evidence" value="ECO:0007669"/>
    <property type="project" value="InterPro"/>
</dbReference>
<evidence type="ECO:0000313" key="3">
    <source>
        <dbReference type="Proteomes" id="UP000193380"/>
    </source>
</evidence>
<dbReference type="PaxDb" id="8022-A0A060XD20"/>
<gene>
    <name evidence="2" type="ORF">GSONMT00045973001</name>
</gene>
<sequence>MHASNSIIKFADDTPVVGLITYNDKAAYREEVRDLAGWFQNNNLSLNITKTKEMIVDYRKRSTEHVPILIDGAVVEQVESFKFLGVHINNKLDWSKHTKTDVKRARQSLFPLRKLKRFGMGPEILKRFYSCNIESILTGCITSWYGNCSASECKALQRVVRPAQYITGAKLLTIQDLYTRRCQRKALKIVKDPATDCSLCYCMASDTGMPSLGHKRFSTVFTSKP</sequence>
<dbReference type="Proteomes" id="UP000193380">
    <property type="component" value="Unassembled WGS sequence"/>
</dbReference>
<organism evidence="2 3">
    <name type="scientific">Oncorhynchus mykiss</name>
    <name type="common">Rainbow trout</name>
    <name type="synonym">Salmo gairdneri</name>
    <dbReference type="NCBI Taxonomy" id="8022"/>
    <lineage>
        <taxon>Eukaryota</taxon>
        <taxon>Metazoa</taxon>
        <taxon>Chordata</taxon>
        <taxon>Craniata</taxon>
        <taxon>Vertebrata</taxon>
        <taxon>Euteleostomi</taxon>
        <taxon>Actinopterygii</taxon>
        <taxon>Neopterygii</taxon>
        <taxon>Teleostei</taxon>
        <taxon>Protacanthopterygii</taxon>
        <taxon>Salmoniformes</taxon>
        <taxon>Salmonidae</taxon>
        <taxon>Salmoninae</taxon>
        <taxon>Oncorhynchus</taxon>
    </lineage>
</organism>
<dbReference type="Pfam" id="PF09004">
    <property type="entry name" value="ALKBH8_N"/>
    <property type="match status" value="1"/>
</dbReference>
<dbReference type="PANTHER" id="PTHR33332">
    <property type="entry name" value="REVERSE TRANSCRIPTASE DOMAIN-CONTAINING PROTEIN"/>
    <property type="match status" value="1"/>
</dbReference>
<evidence type="ECO:0000259" key="1">
    <source>
        <dbReference type="PROSITE" id="PS50878"/>
    </source>
</evidence>
<dbReference type="EMBL" id="FR905204">
    <property type="protein sequence ID" value="CDQ77127.1"/>
    <property type="molecule type" value="Genomic_DNA"/>
</dbReference>
<accession>A0A060XD20</accession>
<feature type="domain" description="Reverse transcriptase" evidence="1">
    <location>
        <begin position="1"/>
        <end position="88"/>
    </location>
</feature>
<evidence type="ECO:0000313" key="2">
    <source>
        <dbReference type="EMBL" id="CDQ77127.1"/>
    </source>
</evidence>
<dbReference type="GO" id="GO:0008168">
    <property type="term" value="F:methyltransferase activity"/>
    <property type="evidence" value="ECO:0007669"/>
    <property type="project" value="InterPro"/>
</dbReference>
<dbReference type="InterPro" id="IPR015095">
    <property type="entry name" value="AlkB_hom8_N"/>
</dbReference>
<name>A0A060XD20_ONCMY</name>
<dbReference type="InterPro" id="IPR000477">
    <property type="entry name" value="RT_dom"/>
</dbReference>
<dbReference type="STRING" id="8022.A0A060XD20"/>